<keyword evidence="5" id="KW-0503">Monooxygenase</keyword>
<keyword evidence="2" id="KW-0285">Flavoprotein</keyword>
<name>A0A845M660_9RHOB</name>
<dbReference type="InterPro" id="IPR002938">
    <property type="entry name" value="FAD-bd"/>
</dbReference>
<dbReference type="PANTHER" id="PTHR13789:SF318">
    <property type="entry name" value="GERANYLGERANYL DIPHOSPHATE REDUCTASE"/>
    <property type="match status" value="1"/>
</dbReference>
<dbReference type="GO" id="GO:0004497">
    <property type="term" value="F:monooxygenase activity"/>
    <property type="evidence" value="ECO:0007669"/>
    <property type="project" value="UniProtKB-KW"/>
</dbReference>
<comment type="caution">
    <text evidence="7">The sequence shown here is derived from an EMBL/GenBank/DDBJ whole genome shotgun (WGS) entry which is preliminary data.</text>
</comment>
<dbReference type="Pfam" id="PF01494">
    <property type="entry name" value="FAD_binding_3"/>
    <property type="match status" value="1"/>
</dbReference>
<sequence>MLIGQSICVLGAGVGGLATACALAMRGARVRVLEQADAVREVGAGIQVSPNGLRVLDAIGAGDALRAMSPRSRAVHLIDGLSDRSVLRMDLAGLRPRQEFLLVHRADIISVLLERAQELGVVVETGVHVTDITLGDTHATLAIEGQADRDVPFLVGADGLHSRLRHVLNGKRTPFFTGQVAWRAIVPATGDEPVEARVFMGPGRHLVTYPLRDRSQVNIVAVEERGGWAEEGWHHEDDPANLRRAFAGFAPTTRAHLDRVDRVNIWGLFRHAVADQWHKGPAVMLGDAAHPTLPFMAQGAVMALEDAWVLGDSLALAGLDEGPALFQARRRHRAARVIEAANANARNYHYANPLLRFVGHGALRLAGRVSPETVLGRYDWIYDEDVTAS</sequence>
<dbReference type="Proteomes" id="UP000467322">
    <property type="component" value="Unassembled WGS sequence"/>
</dbReference>
<comment type="cofactor">
    <cofactor evidence="1">
        <name>FAD</name>
        <dbReference type="ChEBI" id="CHEBI:57692"/>
    </cofactor>
</comment>
<evidence type="ECO:0000256" key="1">
    <source>
        <dbReference type="ARBA" id="ARBA00001974"/>
    </source>
</evidence>
<evidence type="ECO:0000256" key="4">
    <source>
        <dbReference type="ARBA" id="ARBA00023002"/>
    </source>
</evidence>
<evidence type="ECO:0000256" key="3">
    <source>
        <dbReference type="ARBA" id="ARBA00022827"/>
    </source>
</evidence>
<evidence type="ECO:0000259" key="6">
    <source>
        <dbReference type="Pfam" id="PF01494"/>
    </source>
</evidence>
<keyword evidence="3" id="KW-0274">FAD</keyword>
<dbReference type="InterPro" id="IPR036188">
    <property type="entry name" value="FAD/NAD-bd_sf"/>
</dbReference>
<keyword evidence="8" id="KW-1185">Reference proteome</keyword>
<dbReference type="AlphaFoldDB" id="A0A845M660"/>
<proteinExistence type="predicted"/>
<dbReference type="RefSeq" id="WP_161351299.1">
    <property type="nucleotide sequence ID" value="NZ_WTUX01000011.1"/>
</dbReference>
<gene>
    <name evidence="7" type="ORF">GQE99_09225</name>
</gene>
<dbReference type="PRINTS" id="PR00420">
    <property type="entry name" value="RNGMNOXGNASE"/>
</dbReference>
<evidence type="ECO:0000256" key="5">
    <source>
        <dbReference type="ARBA" id="ARBA00023033"/>
    </source>
</evidence>
<dbReference type="GO" id="GO:0071949">
    <property type="term" value="F:FAD binding"/>
    <property type="evidence" value="ECO:0007669"/>
    <property type="project" value="InterPro"/>
</dbReference>
<dbReference type="SUPFAM" id="SSF51905">
    <property type="entry name" value="FAD/NAD(P)-binding domain"/>
    <property type="match status" value="1"/>
</dbReference>
<dbReference type="PANTHER" id="PTHR13789">
    <property type="entry name" value="MONOOXYGENASE"/>
    <property type="match status" value="1"/>
</dbReference>
<dbReference type="InterPro" id="IPR050493">
    <property type="entry name" value="FAD-dep_Monooxygenase_BioMet"/>
</dbReference>
<accession>A0A845M660</accession>
<evidence type="ECO:0000313" key="8">
    <source>
        <dbReference type="Proteomes" id="UP000467322"/>
    </source>
</evidence>
<dbReference type="SUPFAM" id="SSF54373">
    <property type="entry name" value="FAD-linked reductases, C-terminal domain"/>
    <property type="match status" value="1"/>
</dbReference>
<evidence type="ECO:0000313" key="7">
    <source>
        <dbReference type="EMBL" id="MZR13197.1"/>
    </source>
</evidence>
<protein>
    <submittedName>
        <fullName evidence="7">NAD(P)-binding protein</fullName>
    </submittedName>
</protein>
<evidence type="ECO:0000256" key="2">
    <source>
        <dbReference type="ARBA" id="ARBA00022630"/>
    </source>
</evidence>
<keyword evidence="4" id="KW-0560">Oxidoreductase</keyword>
<feature type="domain" description="FAD-binding" evidence="6">
    <location>
        <begin position="7"/>
        <end position="326"/>
    </location>
</feature>
<reference evidence="7 8" key="1">
    <citation type="submission" date="2019-12" db="EMBL/GenBank/DDBJ databases">
        <title>Maritimibacter sp. nov. sp. isolated from sea sand.</title>
        <authorList>
            <person name="Kim J."/>
            <person name="Jeong S.E."/>
            <person name="Jung H.S."/>
            <person name="Jeon C.O."/>
        </authorList>
    </citation>
    <scope>NUCLEOTIDE SEQUENCE [LARGE SCALE GENOMIC DNA]</scope>
    <source>
        <strain evidence="7 8">DP07</strain>
    </source>
</reference>
<dbReference type="EMBL" id="WTUX01000011">
    <property type="protein sequence ID" value="MZR13197.1"/>
    <property type="molecule type" value="Genomic_DNA"/>
</dbReference>
<dbReference type="Gene3D" id="3.50.50.60">
    <property type="entry name" value="FAD/NAD(P)-binding domain"/>
    <property type="match status" value="1"/>
</dbReference>
<organism evidence="7 8">
    <name type="scientific">Maritimibacter harenae</name>
    <dbReference type="NCBI Taxonomy" id="2606218"/>
    <lineage>
        <taxon>Bacteria</taxon>
        <taxon>Pseudomonadati</taxon>
        <taxon>Pseudomonadota</taxon>
        <taxon>Alphaproteobacteria</taxon>
        <taxon>Rhodobacterales</taxon>
        <taxon>Roseobacteraceae</taxon>
        <taxon>Maritimibacter</taxon>
    </lineage>
</organism>